<evidence type="ECO:0000256" key="1">
    <source>
        <dbReference type="ARBA" id="ARBA00000085"/>
    </source>
</evidence>
<dbReference type="PANTHER" id="PTHR43711">
    <property type="entry name" value="TWO-COMPONENT HISTIDINE KINASE"/>
    <property type="match status" value="1"/>
</dbReference>
<dbReference type="PROSITE" id="PS50110">
    <property type="entry name" value="RESPONSE_REGULATORY"/>
    <property type="match status" value="1"/>
</dbReference>
<organism evidence="14 15">
    <name type="scientific">Arthrobacter nitrophenolicus</name>
    <dbReference type="NCBI Taxonomy" id="683150"/>
    <lineage>
        <taxon>Bacteria</taxon>
        <taxon>Bacillati</taxon>
        <taxon>Actinomycetota</taxon>
        <taxon>Actinomycetes</taxon>
        <taxon>Micrococcales</taxon>
        <taxon>Micrococcaceae</taxon>
        <taxon>Arthrobacter</taxon>
    </lineage>
</organism>
<keyword evidence="5 10" id="KW-0597">Phosphoprotein</keyword>
<dbReference type="InterPro" id="IPR001789">
    <property type="entry name" value="Sig_transdc_resp-reg_receiver"/>
</dbReference>
<keyword evidence="7 14" id="KW-0418">Kinase</keyword>
<dbReference type="EC" id="2.7.13.3" evidence="4"/>
<dbReference type="InterPro" id="IPR003661">
    <property type="entry name" value="HisK_dim/P_dom"/>
</dbReference>
<dbReference type="Proteomes" id="UP000294621">
    <property type="component" value="Unassembled WGS sequence"/>
</dbReference>
<evidence type="ECO:0000256" key="3">
    <source>
        <dbReference type="ARBA" id="ARBA00004236"/>
    </source>
</evidence>
<dbReference type="GO" id="GO:0005886">
    <property type="term" value="C:plasma membrane"/>
    <property type="evidence" value="ECO:0007669"/>
    <property type="project" value="UniProtKB-SubCell"/>
</dbReference>
<dbReference type="SUPFAM" id="SSF47384">
    <property type="entry name" value="Homodimeric domain of signal transducing histidine kinase"/>
    <property type="match status" value="1"/>
</dbReference>
<dbReference type="FunFam" id="1.10.287.130:FF:000001">
    <property type="entry name" value="Two-component sensor histidine kinase"/>
    <property type="match status" value="1"/>
</dbReference>
<evidence type="ECO:0000256" key="8">
    <source>
        <dbReference type="ARBA" id="ARBA00023012"/>
    </source>
</evidence>
<keyword evidence="6" id="KW-0808">Transferase</keyword>
<dbReference type="SUPFAM" id="SSF55781">
    <property type="entry name" value="GAF domain-like"/>
    <property type="match status" value="1"/>
</dbReference>
<dbReference type="SMART" id="SM00388">
    <property type="entry name" value="HisKA"/>
    <property type="match status" value="1"/>
</dbReference>
<evidence type="ECO:0000256" key="7">
    <source>
        <dbReference type="ARBA" id="ARBA00022777"/>
    </source>
</evidence>
<protein>
    <recommendedName>
        <fullName evidence="4">histidine kinase</fullName>
        <ecNumber evidence="4">2.7.13.3</ecNumber>
    </recommendedName>
</protein>
<feature type="modified residue" description="4-aspartylphosphate" evidence="10">
    <location>
        <position position="63"/>
    </location>
</feature>
<dbReference type="InterPro" id="IPR036890">
    <property type="entry name" value="HATPase_C_sf"/>
</dbReference>
<reference evidence="14 15" key="1">
    <citation type="submission" date="2019-03" db="EMBL/GenBank/DDBJ databases">
        <title>Genome Sequencing and Assembly of Various Microbes Isolated from Partially Reclaimed Soil and Acid Mine Drainage (AMD) Site.</title>
        <authorList>
            <person name="Steinbock B."/>
            <person name="Bechtold R."/>
            <person name="Sevigny J.L."/>
            <person name="Thomas D."/>
            <person name="Cuthill L.R."/>
            <person name="Aveiro Johannsen E.J."/>
            <person name="Thomas K."/>
            <person name="Ghosh A."/>
        </authorList>
    </citation>
    <scope>NUCLEOTIDE SEQUENCE [LARGE SCALE GENOMIC DNA]</scope>
    <source>
        <strain evidence="14 15">S-A1</strain>
    </source>
</reference>
<name>A0A4R5Y0R9_9MICC</name>
<dbReference type="AlphaFoldDB" id="A0A4R5Y0R9"/>
<evidence type="ECO:0000313" key="14">
    <source>
        <dbReference type="EMBL" id="TDL36835.1"/>
    </source>
</evidence>
<dbReference type="OrthoDB" id="9757990at2"/>
<dbReference type="SUPFAM" id="SSF52172">
    <property type="entry name" value="CheY-like"/>
    <property type="match status" value="1"/>
</dbReference>
<dbReference type="GO" id="GO:0005509">
    <property type="term" value="F:calcium ion binding"/>
    <property type="evidence" value="ECO:0007669"/>
    <property type="project" value="UniProtKB-ARBA"/>
</dbReference>
<evidence type="ECO:0000256" key="6">
    <source>
        <dbReference type="ARBA" id="ARBA00022679"/>
    </source>
</evidence>
<dbReference type="InterPro" id="IPR005467">
    <property type="entry name" value="His_kinase_dom"/>
</dbReference>
<comment type="catalytic activity">
    <reaction evidence="1">
        <text>ATP + protein L-histidine = ADP + protein N-phospho-L-histidine.</text>
        <dbReference type="EC" id="2.7.13.3"/>
    </reaction>
</comment>
<comment type="subcellular location">
    <subcellularLocation>
        <location evidence="3">Cell membrane</location>
    </subcellularLocation>
</comment>
<dbReference type="GO" id="GO:0000155">
    <property type="term" value="F:phosphorelay sensor kinase activity"/>
    <property type="evidence" value="ECO:0007669"/>
    <property type="project" value="InterPro"/>
</dbReference>
<feature type="region of interest" description="Disordered" evidence="11">
    <location>
        <begin position="219"/>
        <end position="245"/>
    </location>
</feature>
<dbReference type="InterPro" id="IPR029016">
    <property type="entry name" value="GAF-like_dom_sf"/>
</dbReference>
<dbReference type="InterPro" id="IPR050736">
    <property type="entry name" value="Sensor_HK_Regulatory"/>
</dbReference>
<feature type="domain" description="Response regulatory" evidence="13">
    <location>
        <begin position="14"/>
        <end position="116"/>
    </location>
</feature>
<sequence length="556" mass="59040">MAADSPCDLRVPRAAVVADPDATRLARNSSALEQAGFCVSSATDAAGLAALLQDGKPAVIIADASLLPAIGTEAPVLLMVDLDNPAETSARPSGIHDCITKPPAPRELVHRASALIDLVARRNASRQRAEALREQLRLVSAAVRATNDPQEIANHVVAGFGRTFKADHVLLATFEDERVPRITATWDAPGLQPLPPGVLPGGEEAHRTADLLWAGAETMSSDAPETDDPPAEGARTGEGGGTASGLSSTFSTLAVPIGEGNSSLGIIWIAMRDRRRQWSRAELGLIQHVAGNAAYGLIQSHLISSQQQVVKQLQQLDKAKTDFLATVNHELRTPLTSIMAYLDMIQESTEQPVSPEVHQMLDIVVRNTERLRSLIEDMLSVSRNGLDDSLMHFTPVRLGQTLDLVAAALRPLAKLQNVTIEVDPVPEDPEILADEVQLQQVFTNLVSNAIKFTPSGGRIEVGSESHAAEDGTRWATVSVADTGIGISSDEIDHVFTRFYRASNAMSGAIPGTGLGLAITKDIVVRHGGKIDVASTLGAGTTVTVSLPLDADRSRAN</sequence>
<dbReference type="Gene3D" id="3.30.450.40">
    <property type="match status" value="1"/>
</dbReference>
<dbReference type="Gene3D" id="3.30.565.10">
    <property type="entry name" value="Histidine kinase-like ATPase, C-terminal domain"/>
    <property type="match status" value="1"/>
</dbReference>
<dbReference type="InterPro" id="IPR011006">
    <property type="entry name" value="CheY-like_superfamily"/>
</dbReference>
<comment type="caution">
    <text evidence="14">The sequence shown here is derived from an EMBL/GenBank/DDBJ whole genome shotgun (WGS) entry which is preliminary data.</text>
</comment>
<evidence type="ECO:0000256" key="4">
    <source>
        <dbReference type="ARBA" id="ARBA00012438"/>
    </source>
</evidence>
<dbReference type="InterPro" id="IPR003594">
    <property type="entry name" value="HATPase_dom"/>
</dbReference>
<dbReference type="Gene3D" id="1.10.287.130">
    <property type="match status" value="1"/>
</dbReference>
<dbReference type="Gene3D" id="3.40.50.2300">
    <property type="match status" value="1"/>
</dbReference>
<dbReference type="SMART" id="SM00387">
    <property type="entry name" value="HATPase_c"/>
    <property type="match status" value="1"/>
</dbReference>
<evidence type="ECO:0000256" key="9">
    <source>
        <dbReference type="ARBA" id="ARBA00023136"/>
    </source>
</evidence>
<evidence type="ECO:0000256" key="11">
    <source>
        <dbReference type="SAM" id="MobiDB-lite"/>
    </source>
</evidence>
<dbReference type="PRINTS" id="PR00344">
    <property type="entry name" value="BCTRLSENSOR"/>
</dbReference>
<dbReference type="PROSITE" id="PS50109">
    <property type="entry name" value="HIS_KIN"/>
    <property type="match status" value="1"/>
</dbReference>
<dbReference type="CDD" id="cd00082">
    <property type="entry name" value="HisKA"/>
    <property type="match status" value="1"/>
</dbReference>
<dbReference type="FunFam" id="3.30.565.10:FF:000006">
    <property type="entry name" value="Sensor histidine kinase WalK"/>
    <property type="match status" value="1"/>
</dbReference>
<dbReference type="Pfam" id="PF02518">
    <property type="entry name" value="HATPase_c"/>
    <property type="match status" value="1"/>
</dbReference>
<evidence type="ECO:0000256" key="2">
    <source>
        <dbReference type="ARBA" id="ARBA00001968"/>
    </source>
</evidence>
<dbReference type="SUPFAM" id="SSF55874">
    <property type="entry name" value="ATPase domain of HSP90 chaperone/DNA topoisomerase II/histidine kinase"/>
    <property type="match status" value="1"/>
</dbReference>
<evidence type="ECO:0000256" key="10">
    <source>
        <dbReference type="PROSITE-ProRule" id="PRU00169"/>
    </source>
</evidence>
<feature type="domain" description="Histidine kinase" evidence="12">
    <location>
        <begin position="326"/>
        <end position="550"/>
    </location>
</feature>
<dbReference type="InterPro" id="IPR036097">
    <property type="entry name" value="HisK_dim/P_sf"/>
</dbReference>
<dbReference type="Pfam" id="PF00512">
    <property type="entry name" value="HisKA"/>
    <property type="match status" value="1"/>
</dbReference>
<proteinExistence type="predicted"/>
<evidence type="ECO:0000259" key="12">
    <source>
        <dbReference type="PROSITE" id="PS50109"/>
    </source>
</evidence>
<evidence type="ECO:0000259" key="13">
    <source>
        <dbReference type="PROSITE" id="PS50110"/>
    </source>
</evidence>
<gene>
    <name evidence="14" type="ORF">E2R57_12955</name>
</gene>
<comment type="cofactor">
    <cofactor evidence="2">
        <name>a divalent metal cation</name>
        <dbReference type="ChEBI" id="CHEBI:60240"/>
    </cofactor>
</comment>
<keyword evidence="8" id="KW-0902">Two-component regulatory system</keyword>
<dbReference type="EMBL" id="SMZQ01000006">
    <property type="protein sequence ID" value="TDL36835.1"/>
    <property type="molecule type" value="Genomic_DNA"/>
</dbReference>
<evidence type="ECO:0000256" key="5">
    <source>
        <dbReference type="ARBA" id="ARBA00022553"/>
    </source>
</evidence>
<dbReference type="InterPro" id="IPR004358">
    <property type="entry name" value="Sig_transdc_His_kin-like_C"/>
</dbReference>
<dbReference type="STRING" id="683150.G205_09708"/>
<dbReference type="PANTHER" id="PTHR43711:SF1">
    <property type="entry name" value="HISTIDINE KINASE 1"/>
    <property type="match status" value="1"/>
</dbReference>
<evidence type="ECO:0000313" key="15">
    <source>
        <dbReference type="Proteomes" id="UP000294621"/>
    </source>
</evidence>
<accession>A0A4R5Y0R9</accession>
<keyword evidence="9" id="KW-0472">Membrane</keyword>